<sequence length="516" mass="54012">MQATSLSPSRLVTDPGWFGLYALPGFLGSLFMTIGAMGVGWFPLSADILQIRVIDFVQTETLGLALTRSFVVVGAALLLQAWLVVGIDALHGKITRLETIYFSLGAWLLPLLVAPPLFSRDVYSYFMQGKMQLAGNNPYESGVSVVPGWFQSGVDPLWGDAPTPYGPVFLLLEKGVAHASGDSALLAAYLFRLLAIIGVIFICISIPILAKSHGVDPIAATWIGVMNPLVLMHFVAGAHNDALMVGIICISLLLSLRNHFVAAVALATIALGIKPVAIVLLPFLALVAAGSDASWLKRARYGAIAGVVSLAVLFATSAASGTGAFGWIGSLSTPGTVKSWLSPTTAIGMLIGGPIQFIGFGNVIDTSVGIARAIGSVALAIVLVLLIIRPAGRSATRGVALSFVALIVLGPVVQPWYLLWSIPLLAATGLTHRQTRIMVLAIAAFTIHGIANSSATADTFLELSDGIAMVLAGITLGLAMLASTTERALILGDAAESDIMPKSEAQIIRAQELELT</sequence>
<evidence type="ECO:0000256" key="6">
    <source>
        <dbReference type="ARBA" id="ARBA00023136"/>
    </source>
</evidence>
<feature type="transmembrane region" description="Helical" evidence="7">
    <location>
        <begin position="301"/>
        <end position="328"/>
    </location>
</feature>
<dbReference type="NCBIfam" id="NF038066">
    <property type="entry name" value="MptB"/>
    <property type="match status" value="1"/>
</dbReference>
<feature type="transmembrane region" description="Helical" evidence="7">
    <location>
        <begin position="340"/>
        <end position="358"/>
    </location>
</feature>
<organism evidence="11">
    <name type="scientific">freshwater metagenome</name>
    <dbReference type="NCBI Taxonomy" id="449393"/>
    <lineage>
        <taxon>unclassified sequences</taxon>
        <taxon>metagenomes</taxon>
        <taxon>ecological metagenomes</taxon>
    </lineage>
</organism>
<dbReference type="EMBL" id="CAEZYC010000050">
    <property type="protein sequence ID" value="CAB4711545.1"/>
    <property type="molecule type" value="Genomic_DNA"/>
</dbReference>
<evidence type="ECO:0000256" key="4">
    <source>
        <dbReference type="ARBA" id="ARBA00022692"/>
    </source>
</evidence>
<feature type="transmembrane region" description="Helical" evidence="7">
    <location>
        <begin position="189"/>
        <end position="210"/>
    </location>
</feature>
<evidence type="ECO:0000313" key="11">
    <source>
        <dbReference type="EMBL" id="CAB4807331.1"/>
    </source>
</evidence>
<evidence type="ECO:0000256" key="2">
    <source>
        <dbReference type="ARBA" id="ARBA00022676"/>
    </source>
</evidence>
<proteinExistence type="predicted"/>
<reference evidence="11" key="1">
    <citation type="submission" date="2020-05" db="EMBL/GenBank/DDBJ databases">
        <authorList>
            <person name="Chiriac C."/>
            <person name="Salcher M."/>
            <person name="Ghai R."/>
            <person name="Kavagutti S V."/>
        </authorList>
    </citation>
    <scope>NUCLEOTIDE SEQUENCE</scope>
</reference>
<dbReference type="InterPro" id="IPR049829">
    <property type="entry name" value="MptA/B-like"/>
</dbReference>
<evidence type="ECO:0000313" key="13">
    <source>
        <dbReference type="EMBL" id="CAB5044816.1"/>
    </source>
</evidence>
<dbReference type="EMBL" id="CAFAAO010000013">
    <property type="protein sequence ID" value="CAB4807331.1"/>
    <property type="molecule type" value="Genomic_DNA"/>
</dbReference>
<feature type="transmembrane region" description="Helical" evidence="7">
    <location>
        <begin position="260"/>
        <end position="289"/>
    </location>
</feature>
<feature type="transmembrane region" description="Helical" evidence="7">
    <location>
        <begin position="99"/>
        <end position="118"/>
    </location>
</feature>
<feature type="transmembrane region" description="Helical" evidence="7">
    <location>
        <begin position="463"/>
        <end position="482"/>
    </location>
</feature>
<keyword evidence="3" id="KW-0808">Transferase</keyword>
<evidence type="ECO:0000256" key="7">
    <source>
        <dbReference type="SAM" id="Phobius"/>
    </source>
</evidence>
<evidence type="ECO:0000313" key="12">
    <source>
        <dbReference type="EMBL" id="CAB5024802.1"/>
    </source>
</evidence>
<name>A0A6J6YCX0_9ZZZZ</name>
<dbReference type="EMBL" id="CAFBQG010000013">
    <property type="protein sequence ID" value="CAB5044816.1"/>
    <property type="molecule type" value="Genomic_DNA"/>
</dbReference>
<dbReference type="AlphaFoldDB" id="A0A6J6YCX0"/>
<feature type="transmembrane region" description="Helical" evidence="7">
    <location>
        <begin position="437"/>
        <end position="457"/>
    </location>
</feature>
<gene>
    <name evidence="10" type="ORF">UFOPK2648_00923</name>
    <name evidence="11" type="ORF">UFOPK3037_01040</name>
    <name evidence="9" type="ORF">UFOPK3406_01265</name>
    <name evidence="8" type="ORF">UFOPK3925_00852</name>
    <name evidence="12" type="ORF">UFOPK4097_01151</name>
    <name evidence="13" type="ORF">UFOPK4301_00185</name>
</gene>
<dbReference type="Pfam" id="PF26314">
    <property type="entry name" value="MptA_B_family"/>
    <property type="match status" value="1"/>
</dbReference>
<accession>A0A6J6YCX0</accession>
<evidence type="ECO:0000256" key="5">
    <source>
        <dbReference type="ARBA" id="ARBA00022989"/>
    </source>
</evidence>
<evidence type="ECO:0000256" key="1">
    <source>
        <dbReference type="ARBA" id="ARBA00004141"/>
    </source>
</evidence>
<feature type="transmembrane region" description="Helical" evidence="7">
    <location>
        <begin position="400"/>
        <end position="425"/>
    </location>
</feature>
<evidence type="ECO:0000313" key="10">
    <source>
        <dbReference type="EMBL" id="CAB4711545.1"/>
    </source>
</evidence>
<evidence type="ECO:0000256" key="3">
    <source>
        <dbReference type="ARBA" id="ARBA00022679"/>
    </source>
</evidence>
<feature type="transmembrane region" description="Helical" evidence="7">
    <location>
        <begin position="20"/>
        <end position="42"/>
    </location>
</feature>
<dbReference type="EMBL" id="CAESAD010000005">
    <property type="protein sequence ID" value="CAB4339451.1"/>
    <property type="molecule type" value="Genomic_DNA"/>
</dbReference>
<feature type="transmembrane region" description="Helical" evidence="7">
    <location>
        <begin position="370"/>
        <end position="388"/>
    </location>
</feature>
<comment type="subcellular location">
    <subcellularLocation>
        <location evidence="1">Membrane</location>
        <topology evidence="1">Multi-pass membrane protein</topology>
    </subcellularLocation>
</comment>
<dbReference type="GO" id="GO:0016757">
    <property type="term" value="F:glycosyltransferase activity"/>
    <property type="evidence" value="ECO:0007669"/>
    <property type="project" value="UniProtKB-KW"/>
</dbReference>
<evidence type="ECO:0000313" key="8">
    <source>
        <dbReference type="EMBL" id="CAB4339451.1"/>
    </source>
</evidence>
<feature type="transmembrane region" description="Helical" evidence="7">
    <location>
        <begin position="230"/>
        <end position="254"/>
    </location>
</feature>
<keyword evidence="5 7" id="KW-1133">Transmembrane helix</keyword>
<dbReference type="EMBL" id="CAFBPK010000020">
    <property type="protein sequence ID" value="CAB5024802.1"/>
    <property type="molecule type" value="Genomic_DNA"/>
</dbReference>
<feature type="transmembrane region" description="Helical" evidence="7">
    <location>
        <begin position="62"/>
        <end position="87"/>
    </location>
</feature>
<protein>
    <submittedName>
        <fullName evidence="11">Unannotated protein</fullName>
    </submittedName>
</protein>
<dbReference type="GO" id="GO:0016020">
    <property type="term" value="C:membrane"/>
    <property type="evidence" value="ECO:0007669"/>
    <property type="project" value="UniProtKB-SubCell"/>
</dbReference>
<dbReference type="EMBL" id="CAESAI010000043">
    <property type="protein sequence ID" value="CAB4343607.1"/>
    <property type="molecule type" value="Genomic_DNA"/>
</dbReference>
<keyword evidence="4 7" id="KW-0812">Transmembrane</keyword>
<keyword evidence="6 7" id="KW-0472">Membrane</keyword>
<evidence type="ECO:0000313" key="9">
    <source>
        <dbReference type="EMBL" id="CAB4343607.1"/>
    </source>
</evidence>
<keyword evidence="2" id="KW-0328">Glycosyltransferase</keyword>